<protein>
    <submittedName>
        <fullName evidence="1">Transmembrane protein 92</fullName>
    </submittedName>
</protein>
<dbReference type="GeneTree" id="ENSGT00390000014943"/>
<dbReference type="PANTHER" id="PTHR31359:SF31">
    <property type="entry name" value="TRANSMEMBRANE PROTEIN 92"/>
    <property type="match status" value="1"/>
</dbReference>
<reference evidence="1" key="1">
    <citation type="submission" date="2020-03" db="EMBL/GenBank/DDBJ databases">
        <title>Long-read based genome assembly of a Labrador retriever dog.</title>
        <authorList>
            <person name="Eory L."/>
            <person name="Zhang W."/>
            <person name="Schoenebeck J."/>
        </authorList>
    </citation>
    <scope>NUCLEOTIDE SEQUENCE [LARGE SCALE GENOMIC DNA]</scope>
    <source>
        <strain evidence="1">Labrador retriever</strain>
    </source>
</reference>
<reference evidence="1" key="3">
    <citation type="submission" date="2025-09" db="UniProtKB">
        <authorList>
            <consortium name="Ensembl"/>
        </authorList>
    </citation>
    <scope>IDENTIFICATION</scope>
    <source>
        <strain evidence="1">Boxer</strain>
    </source>
</reference>
<dbReference type="Pfam" id="PF11669">
    <property type="entry name" value="WBP-1"/>
    <property type="match status" value="1"/>
</dbReference>
<dbReference type="InterPro" id="IPR021684">
    <property type="entry name" value="WBP1-like"/>
</dbReference>
<proteinExistence type="predicted"/>
<keyword evidence="2" id="KW-1185">Reference proteome</keyword>
<dbReference type="GO" id="GO:0005654">
    <property type="term" value="C:nucleoplasm"/>
    <property type="evidence" value="ECO:0000318"/>
    <property type="project" value="GO_Central"/>
</dbReference>
<organism evidence="1 2">
    <name type="scientific">Canis lupus familiaris</name>
    <name type="common">Dog</name>
    <name type="synonym">Canis familiaris</name>
    <dbReference type="NCBI Taxonomy" id="9615"/>
    <lineage>
        <taxon>Eukaryota</taxon>
        <taxon>Metazoa</taxon>
        <taxon>Chordata</taxon>
        <taxon>Craniata</taxon>
        <taxon>Vertebrata</taxon>
        <taxon>Euteleostomi</taxon>
        <taxon>Mammalia</taxon>
        <taxon>Eutheria</taxon>
        <taxon>Laurasiatheria</taxon>
        <taxon>Carnivora</taxon>
        <taxon>Caniformia</taxon>
        <taxon>Canidae</taxon>
        <taxon>Canis</taxon>
    </lineage>
</organism>
<accession>A0A8I3NJ83</accession>
<dbReference type="Ensembl" id="ENSCAFT00845022406.1">
    <property type="protein sequence ID" value="ENSCAFP00845017603.1"/>
    <property type="gene ID" value="ENSCAFG00845012596.1"/>
</dbReference>
<dbReference type="AlphaFoldDB" id="A0A8I3NJ83"/>
<gene>
    <name evidence="1" type="primary">TMEM92</name>
</gene>
<reference evidence="1" key="2">
    <citation type="submission" date="2025-08" db="UniProtKB">
        <authorList>
            <consortium name="Ensembl"/>
        </authorList>
    </citation>
    <scope>IDENTIFICATION</scope>
    <source>
        <strain evidence="1">Boxer</strain>
    </source>
</reference>
<evidence type="ECO:0000313" key="1">
    <source>
        <dbReference type="Ensembl" id="ENSCAFP00845017603.1"/>
    </source>
</evidence>
<dbReference type="PANTHER" id="PTHR31359">
    <property type="entry name" value="TRANSMEMBRANE PROTEIN 92"/>
    <property type="match status" value="1"/>
</dbReference>
<evidence type="ECO:0000313" key="2">
    <source>
        <dbReference type="Proteomes" id="UP000805418"/>
    </source>
</evidence>
<dbReference type="Proteomes" id="UP000805418">
    <property type="component" value="Chromosome 9"/>
</dbReference>
<name>A0A8I3NJ83_CANLF</name>
<dbReference type="OrthoDB" id="9451011at2759"/>
<sequence>MSDTWVPGLLPTLLLGLLTGPQQAAAKCGLFFTCPKGFKCCGDSCCQEYELFSSPLRIFVITFLIIIPLLCICCVAKRFCRNCGDQEQDPPVDREEPPDPPSIAPPERVRTSTFEPPPPYSEVSVSVPFLALFLSWPYLPIVQIFRATSDSEALLPPGLRT</sequence>